<evidence type="ECO:0000256" key="3">
    <source>
        <dbReference type="ARBA" id="ARBA00023157"/>
    </source>
</evidence>
<dbReference type="GO" id="GO:0017004">
    <property type="term" value="P:cytochrome complex assembly"/>
    <property type="evidence" value="ECO:0007669"/>
    <property type="project" value="UniProtKB-KW"/>
</dbReference>
<dbReference type="InterPro" id="IPR013766">
    <property type="entry name" value="Thioredoxin_domain"/>
</dbReference>
<accession>A0A6S6TES4</accession>
<reference evidence="7" key="1">
    <citation type="submission" date="2020-01" db="EMBL/GenBank/DDBJ databases">
        <authorList>
            <person name="Meier V. D."/>
            <person name="Meier V D."/>
        </authorList>
    </citation>
    <scope>NUCLEOTIDE SEQUENCE</scope>
    <source>
        <strain evidence="7">HLG_WM_MAG_04</strain>
    </source>
</reference>
<dbReference type="EMBL" id="CACVAX010000059">
    <property type="protein sequence ID" value="CAA6821691.1"/>
    <property type="molecule type" value="Genomic_DNA"/>
</dbReference>
<comment type="subcellular location">
    <subcellularLocation>
        <location evidence="1">Cell envelope</location>
    </subcellularLocation>
</comment>
<keyword evidence="2" id="KW-0201">Cytochrome c-type biogenesis</keyword>
<dbReference type="InterPro" id="IPR036249">
    <property type="entry name" value="Thioredoxin-like_sf"/>
</dbReference>
<dbReference type="InterPro" id="IPR050553">
    <property type="entry name" value="Thioredoxin_ResA/DsbE_sf"/>
</dbReference>
<dbReference type="SUPFAM" id="SSF52833">
    <property type="entry name" value="Thioredoxin-like"/>
    <property type="match status" value="1"/>
</dbReference>
<evidence type="ECO:0000256" key="1">
    <source>
        <dbReference type="ARBA" id="ARBA00004196"/>
    </source>
</evidence>
<feature type="domain" description="Thioredoxin" evidence="6">
    <location>
        <begin position="46"/>
        <end position="204"/>
    </location>
</feature>
<organism evidence="7">
    <name type="scientific">uncultured Sulfurovum sp</name>
    <dbReference type="NCBI Taxonomy" id="269237"/>
    <lineage>
        <taxon>Bacteria</taxon>
        <taxon>Pseudomonadati</taxon>
        <taxon>Campylobacterota</taxon>
        <taxon>Epsilonproteobacteria</taxon>
        <taxon>Campylobacterales</taxon>
        <taxon>Sulfurovaceae</taxon>
        <taxon>Sulfurovum</taxon>
        <taxon>environmental samples</taxon>
    </lineage>
</organism>
<proteinExistence type="predicted"/>
<evidence type="ECO:0000256" key="2">
    <source>
        <dbReference type="ARBA" id="ARBA00022748"/>
    </source>
</evidence>
<sequence>MKKTLLVSSLLLIGLSHNACVKNDMNLPSSPQAYEQPITVTPEPINHPTSTPPSSTLGETHQLKTVQGPIISIQETSNGFIFPQYQDKIVLLQIFGKECEYCFEEMPFIQGLARKYGEKVNIISLQAQKQMTPSVAQSIIQRFNLNHPIIDRREASNLLLFISSSYGWNGVLPYTLIVKNGVTEYSFSGESDHQEFEEAIRGLL</sequence>
<feature type="chain" id="PRO_5027789281" description="Thioredoxin domain-containing protein" evidence="5">
    <location>
        <begin position="20"/>
        <end position="204"/>
    </location>
</feature>
<protein>
    <recommendedName>
        <fullName evidence="6">Thioredoxin domain-containing protein</fullName>
    </recommendedName>
</protein>
<keyword evidence="5" id="KW-0732">Signal</keyword>
<keyword evidence="4" id="KW-0676">Redox-active center</keyword>
<dbReference type="Gene3D" id="3.40.30.10">
    <property type="entry name" value="Glutaredoxin"/>
    <property type="match status" value="1"/>
</dbReference>
<dbReference type="PANTHER" id="PTHR42852">
    <property type="entry name" value="THIOL:DISULFIDE INTERCHANGE PROTEIN DSBE"/>
    <property type="match status" value="1"/>
</dbReference>
<evidence type="ECO:0000259" key="6">
    <source>
        <dbReference type="PROSITE" id="PS51352"/>
    </source>
</evidence>
<gene>
    <name evidence="7" type="ORF">HELGO_WM1791</name>
</gene>
<keyword evidence="3" id="KW-1015">Disulfide bond</keyword>
<evidence type="ECO:0000256" key="4">
    <source>
        <dbReference type="ARBA" id="ARBA00023284"/>
    </source>
</evidence>
<name>A0A6S6TES4_9BACT</name>
<evidence type="ECO:0000256" key="5">
    <source>
        <dbReference type="SAM" id="SignalP"/>
    </source>
</evidence>
<feature type="signal peptide" evidence="5">
    <location>
        <begin position="1"/>
        <end position="19"/>
    </location>
</feature>
<dbReference type="CDD" id="cd02966">
    <property type="entry name" value="TlpA_like_family"/>
    <property type="match status" value="1"/>
</dbReference>
<evidence type="ECO:0000313" key="7">
    <source>
        <dbReference type="EMBL" id="CAA6821691.1"/>
    </source>
</evidence>
<dbReference type="PROSITE" id="PS51352">
    <property type="entry name" value="THIOREDOXIN_2"/>
    <property type="match status" value="1"/>
</dbReference>
<dbReference type="AlphaFoldDB" id="A0A6S6TES4"/>
<dbReference type="GO" id="GO:0030313">
    <property type="term" value="C:cell envelope"/>
    <property type="evidence" value="ECO:0007669"/>
    <property type="project" value="UniProtKB-SubCell"/>
</dbReference>
<dbReference type="PANTHER" id="PTHR42852:SF6">
    <property type="entry name" value="THIOL:DISULFIDE INTERCHANGE PROTEIN DSBE"/>
    <property type="match status" value="1"/>
</dbReference>